<dbReference type="InterPro" id="IPR043502">
    <property type="entry name" value="DNA/RNA_pol_sf"/>
</dbReference>
<dbReference type="CDD" id="cd09272">
    <property type="entry name" value="RNase_HI_RT_Ty1"/>
    <property type="match status" value="1"/>
</dbReference>
<evidence type="ECO:0000259" key="1">
    <source>
        <dbReference type="Pfam" id="PF07727"/>
    </source>
</evidence>
<dbReference type="Proteomes" id="UP001215151">
    <property type="component" value="Unassembled WGS sequence"/>
</dbReference>
<organism evidence="2 3">
    <name type="scientific">Trametes cubensis</name>
    <dbReference type="NCBI Taxonomy" id="1111947"/>
    <lineage>
        <taxon>Eukaryota</taxon>
        <taxon>Fungi</taxon>
        <taxon>Dikarya</taxon>
        <taxon>Basidiomycota</taxon>
        <taxon>Agaricomycotina</taxon>
        <taxon>Agaricomycetes</taxon>
        <taxon>Polyporales</taxon>
        <taxon>Polyporaceae</taxon>
        <taxon>Trametes</taxon>
    </lineage>
</organism>
<comment type="caution">
    <text evidence="2">The sequence shown here is derived from an EMBL/GenBank/DDBJ whole genome shotgun (WGS) entry which is preliminary data.</text>
</comment>
<dbReference type="Pfam" id="PF07727">
    <property type="entry name" value="RVT_2"/>
    <property type="match status" value="1"/>
</dbReference>
<evidence type="ECO:0000313" key="3">
    <source>
        <dbReference type="Proteomes" id="UP001215151"/>
    </source>
</evidence>
<sequence>MEKVPDTVAEEQSNKSLLTFNPYVCLYSELYSGERAYVAFSGEPNSYREAVESPASKQWEQAIATEYEQLKSTKTFEWVRKLPEGRKAIGSRIVFREKKDAFGKTTKYKARIVAQGFSQVPGRDYNPLSTLSTVFRTTTLRALLAIVAREDWELHQIDVVGAYLQGDLDEEIYMRPPEGSIYGLKQAGIQWKKKLESVLIGILGFKKGKSDDCLYILFDSKSGEIIMIVIVYVDDMAAAAKRLSYIEKFKDDLRKHFEITDLGELHYILGIQVIQEKSEYEAYANGLKYLEIVGAVLYATQTRPDIQYAIGVLAQFGSNPGRPHLEALKRVLRYLKGTAHFSLRLGGANSDTDLIGWTDSDWAQDIDSRRSVGGFVFEIAGGVVSWSSKKQPTVALSTVEAEYMAASNATKEAIWLRSLLEDLGFKQVAATIIYGDNQGCIALSRNPVAHSRAKHIDIRHHFIRERIANSEIDLRYCSTKEMLADIFTKQLPRETFEKFRSALGVADWTTA</sequence>
<evidence type="ECO:0000313" key="2">
    <source>
        <dbReference type="EMBL" id="KAJ8472901.1"/>
    </source>
</evidence>
<dbReference type="AlphaFoldDB" id="A0AAD7X9G4"/>
<proteinExistence type="predicted"/>
<protein>
    <recommendedName>
        <fullName evidence="1">Reverse transcriptase Ty1/copia-type domain-containing protein</fullName>
    </recommendedName>
</protein>
<dbReference type="InterPro" id="IPR013103">
    <property type="entry name" value="RVT_2"/>
</dbReference>
<accession>A0AAD7X9G4</accession>
<dbReference type="EMBL" id="JAPEVG010000241">
    <property type="protein sequence ID" value="KAJ8472901.1"/>
    <property type="molecule type" value="Genomic_DNA"/>
</dbReference>
<reference evidence="2" key="1">
    <citation type="submission" date="2022-11" db="EMBL/GenBank/DDBJ databases">
        <title>Genome Sequence of Cubamyces cubensis.</title>
        <authorList>
            <person name="Buettner E."/>
        </authorList>
    </citation>
    <scope>NUCLEOTIDE SEQUENCE</scope>
    <source>
        <strain evidence="2">MPL-01</strain>
    </source>
</reference>
<dbReference type="PANTHER" id="PTHR11439">
    <property type="entry name" value="GAG-POL-RELATED RETROTRANSPOSON"/>
    <property type="match status" value="1"/>
</dbReference>
<dbReference type="PANTHER" id="PTHR11439:SF463">
    <property type="entry name" value="REVERSE TRANSCRIPTASE TY1_COPIA-TYPE DOMAIN-CONTAINING PROTEIN"/>
    <property type="match status" value="1"/>
</dbReference>
<keyword evidence="3" id="KW-1185">Reference proteome</keyword>
<feature type="domain" description="Reverse transcriptase Ty1/copia-type" evidence="1">
    <location>
        <begin position="75"/>
        <end position="281"/>
    </location>
</feature>
<name>A0AAD7X9G4_9APHY</name>
<dbReference type="SUPFAM" id="SSF56672">
    <property type="entry name" value="DNA/RNA polymerases"/>
    <property type="match status" value="1"/>
</dbReference>
<gene>
    <name evidence="2" type="ORF">ONZ51_g8212</name>
</gene>